<dbReference type="Proteomes" id="UP000198211">
    <property type="component" value="Unassembled WGS sequence"/>
</dbReference>
<evidence type="ECO:0000313" key="2">
    <source>
        <dbReference type="EMBL" id="OWY97369.1"/>
    </source>
</evidence>
<name>A0A225UYU9_9STRA</name>
<sequence length="176" mass="20487">MCSVGHLLRSENVAKLLHRKLPSRIFFESPGFQDHNFLTRYITYVRSVTSALHQTEIILLRSYITSFVLSFYGNVLIFWLPDRQYFATMATMKNFASVHSTVLHLLLLASIEIFFLAMYLVLISHRFRVSGIHQLAFVLWSQRVLLQSKFLSSSIMILGFPLKHYGNDIIYNRRAP</sequence>
<comment type="caution">
    <text evidence="2">The sequence shown here is derived from an EMBL/GenBank/DDBJ whole genome shotgun (WGS) entry which is preliminary data.</text>
</comment>
<gene>
    <name evidence="2" type="ORF">PHMEG_00032117</name>
</gene>
<dbReference type="AlphaFoldDB" id="A0A225UYU9"/>
<organism evidence="2 3">
    <name type="scientific">Phytophthora megakarya</name>
    <dbReference type="NCBI Taxonomy" id="4795"/>
    <lineage>
        <taxon>Eukaryota</taxon>
        <taxon>Sar</taxon>
        <taxon>Stramenopiles</taxon>
        <taxon>Oomycota</taxon>
        <taxon>Peronosporomycetes</taxon>
        <taxon>Peronosporales</taxon>
        <taxon>Peronosporaceae</taxon>
        <taxon>Phytophthora</taxon>
    </lineage>
</organism>
<reference evidence="3" key="1">
    <citation type="submission" date="2017-03" db="EMBL/GenBank/DDBJ databases">
        <title>Phytopthora megakarya and P. palmivora, two closely related causual agents of cacao black pod achieved similar genome size and gene model numbers by different mechanisms.</title>
        <authorList>
            <person name="Ali S."/>
            <person name="Shao J."/>
            <person name="Larry D.J."/>
            <person name="Kronmiller B."/>
            <person name="Shen D."/>
            <person name="Strem M.D."/>
            <person name="Melnick R.L."/>
            <person name="Guiltinan M.J."/>
            <person name="Tyler B.M."/>
            <person name="Meinhardt L.W."/>
            <person name="Bailey B.A."/>
        </authorList>
    </citation>
    <scope>NUCLEOTIDE SEQUENCE [LARGE SCALE GENOMIC DNA]</scope>
    <source>
        <strain evidence="3">zdho120</strain>
    </source>
</reference>
<proteinExistence type="predicted"/>
<keyword evidence="1" id="KW-0472">Membrane</keyword>
<feature type="transmembrane region" description="Helical" evidence="1">
    <location>
        <begin position="101"/>
        <end position="122"/>
    </location>
</feature>
<protein>
    <submittedName>
        <fullName evidence="2">Kazal-like serine protease inhibitor</fullName>
    </submittedName>
</protein>
<accession>A0A225UYU9</accession>
<keyword evidence="1" id="KW-1133">Transmembrane helix</keyword>
<keyword evidence="1" id="KW-0812">Transmembrane</keyword>
<feature type="transmembrane region" description="Helical" evidence="1">
    <location>
        <begin position="63"/>
        <end position="81"/>
    </location>
</feature>
<dbReference type="EMBL" id="NBNE01010535">
    <property type="protein sequence ID" value="OWY97369.1"/>
    <property type="molecule type" value="Genomic_DNA"/>
</dbReference>
<evidence type="ECO:0000256" key="1">
    <source>
        <dbReference type="SAM" id="Phobius"/>
    </source>
</evidence>
<keyword evidence="3" id="KW-1185">Reference proteome</keyword>
<dbReference type="OrthoDB" id="92178at2759"/>
<evidence type="ECO:0000313" key="3">
    <source>
        <dbReference type="Proteomes" id="UP000198211"/>
    </source>
</evidence>